<evidence type="ECO:0000256" key="8">
    <source>
        <dbReference type="ARBA" id="ARBA00023224"/>
    </source>
</evidence>
<dbReference type="InterPro" id="IPR004117">
    <property type="entry name" value="7tm6_olfct_rcpt"/>
</dbReference>
<evidence type="ECO:0000313" key="10">
    <source>
        <dbReference type="EMBL" id="QRF70976.1"/>
    </source>
</evidence>
<evidence type="ECO:0000256" key="3">
    <source>
        <dbReference type="ARBA" id="ARBA00022692"/>
    </source>
</evidence>
<dbReference type="PANTHER" id="PTHR21137">
    <property type="entry name" value="ODORANT RECEPTOR"/>
    <property type="match status" value="1"/>
</dbReference>
<feature type="transmembrane region" description="Helical" evidence="9">
    <location>
        <begin position="212"/>
        <end position="232"/>
    </location>
</feature>
<keyword evidence="4 9" id="KW-0552">Olfaction</keyword>
<gene>
    <name evidence="10" type="primary">OR13</name>
</gene>
<evidence type="ECO:0000256" key="7">
    <source>
        <dbReference type="ARBA" id="ARBA00023170"/>
    </source>
</evidence>
<feature type="transmembrane region" description="Helical" evidence="9">
    <location>
        <begin position="309"/>
        <end position="327"/>
    </location>
</feature>
<comment type="similarity">
    <text evidence="9">Belongs to the insect chemoreceptor superfamily. Heteromeric odorant receptor channel (TC 1.A.69) family.</text>
</comment>
<dbReference type="GO" id="GO:0005549">
    <property type="term" value="F:odorant binding"/>
    <property type="evidence" value="ECO:0007669"/>
    <property type="project" value="InterPro"/>
</dbReference>
<dbReference type="PANTHER" id="PTHR21137:SF42">
    <property type="entry name" value="ODORANT RECEPTOR 83A"/>
    <property type="match status" value="1"/>
</dbReference>
<evidence type="ECO:0000256" key="1">
    <source>
        <dbReference type="ARBA" id="ARBA00004141"/>
    </source>
</evidence>
<dbReference type="GO" id="GO:0004984">
    <property type="term" value="F:olfactory receptor activity"/>
    <property type="evidence" value="ECO:0007669"/>
    <property type="project" value="InterPro"/>
</dbReference>
<keyword evidence="3 9" id="KW-0812">Transmembrane</keyword>
<keyword evidence="2 9" id="KW-0716">Sensory transduction</keyword>
<keyword evidence="7 9" id="KW-0675">Receptor</keyword>
<dbReference type="AlphaFoldDB" id="A0A889XLE4"/>
<evidence type="ECO:0000256" key="6">
    <source>
        <dbReference type="ARBA" id="ARBA00023136"/>
    </source>
</evidence>
<feature type="transmembrane region" description="Helical" evidence="9">
    <location>
        <begin position="43"/>
        <end position="62"/>
    </location>
</feature>
<dbReference type="GO" id="GO:0007165">
    <property type="term" value="P:signal transduction"/>
    <property type="evidence" value="ECO:0007669"/>
    <property type="project" value="UniProtKB-KW"/>
</dbReference>
<sequence>MEVLKDYPKEFAKLFRPSFNYLFKINMKFLADDKGFVRKYWRYSYIIPCLMINYVTQIWNLANMMSKGKIFEIAYLLPPCLVSTQAILKTIVLVPKTHLLTNIISELGTLWRARGLTETQNNAKDLLLKRMNFCNGVSYWVGIIGTTQYLSTPLVETLVRQLVLKQDCELLLPLDCSYPFNVTGWPVYIAVYGFQVYSMTLCVSVYVGSELIMITLCALLGVEFTLLCEDLLHVTTNNKGKREKLGNGKERMTLNDVVKRHQKLCVLSKKLEEAFNQMIFVDLMFVGLTTCFFRYAAQYSRGPTYMANNYVAVISSLVYVLYLCYYGELLMGASVRIGDMAYHSSWYRGDKRYQKTILIIILRSQTPCCLTSMKYAPVTLNMFTKVMSSTWSYFSLMNTVYGDN</sequence>
<dbReference type="Pfam" id="PF02949">
    <property type="entry name" value="7tm_6"/>
    <property type="match status" value="1"/>
</dbReference>
<proteinExistence type="evidence at transcript level"/>
<evidence type="ECO:0000256" key="5">
    <source>
        <dbReference type="ARBA" id="ARBA00022989"/>
    </source>
</evidence>
<dbReference type="GO" id="GO:0005886">
    <property type="term" value="C:plasma membrane"/>
    <property type="evidence" value="ECO:0007669"/>
    <property type="project" value="UniProtKB-SubCell"/>
</dbReference>
<reference evidence="10" key="1">
    <citation type="journal article" name="PLoS ONE">
        <title>Identification of chemosensory genes from the antennal transcriptome of Semiothisa cinerearia.</title>
        <authorList>
            <person name="Liu P."/>
            <person name="Zhang X."/>
            <person name="Meng R."/>
            <person name="Liu C."/>
            <person name="Li M."/>
            <person name="Zhang T."/>
        </authorList>
    </citation>
    <scope>NUCLEOTIDE SEQUENCE</scope>
</reference>
<keyword evidence="6 9" id="KW-0472">Membrane</keyword>
<evidence type="ECO:0000256" key="9">
    <source>
        <dbReference type="RuleBase" id="RU351113"/>
    </source>
</evidence>
<dbReference type="EMBL" id="MT380386">
    <property type="protein sequence ID" value="QRF70976.1"/>
    <property type="molecule type" value="mRNA"/>
</dbReference>
<evidence type="ECO:0000256" key="4">
    <source>
        <dbReference type="ARBA" id="ARBA00022725"/>
    </source>
</evidence>
<evidence type="ECO:0000256" key="2">
    <source>
        <dbReference type="ARBA" id="ARBA00022606"/>
    </source>
</evidence>
<feature type="transmembrane region" description="Helical" evidence="9">
    <location>
        <begin position="279"/>
        <end position="297"/>
    </location>
</feature>
<accession>A0A889XLE4</accession>
<comment type="caution">
    <text evidence="9">Lacks conserved residue(s) required for the propagation of feature annotation.</text>
</comment>
<organism evidence="10">
    <name type="scientific">Semiothisa cinerearia</name>
    <dbReference type="NCBI Taxonomy" id="2249628"/>
    <lineage>
        <taxon>Eukaryota</taxon>
        <taxon>Metazoa</taxon>
        <taxon>Ecdysozoa</taxon>
        <taxon>Arthropoda</taxon>
        <taxon>Hexapoda</taxon>
        <taxon>Insecta</taxon>
        <taxon>Pterygota</taxon>
        <taxon>Neoptera</taxon>
        <taxon>Endopterygota</taxon>
        <taxon>Lepidoptera</taxon>
        <taxon>Glossata</taxon>
        <taxon>Ditrysia</taxon>
        <taxon>Geometroidea</taxon>
        <taxon>Geometridae</taxon>
        <taxon>Ennominae</taxon>
        <taxon>Semiothisa</taxon>
    </lineage>
</organism>
<name>A0A889XLE4_9NEOP</name>
<keyword evidence="5 9" id="KW-1133">Transmembrane helix</keyword>
<protein>
    <recommendedName>
        <fullName evidence="9">Odorant receptor</fullName>
    </recommendedName>
</protein>
<comment type="subcellular location">
    <subcellularLocation>
        <location evidence="9">Cell membrane</location>
        <topology evidence="9">Multi-pass membrane protein</topology>
    </subcellularLocation>
    <subcellularLocation>
        <location evidence="1">Membrane</location>
        <topology evidence="1">Multi-pass membrane protein</topology>
    </subcellularLocation>
</comment>
<keyword evidence="8 9" id="KW-0807">Transducer</keyword>